<reference evidence="1 2" key="1">
    <citation type="submission" date="2019-04" db="EMBL/GenBank/DDBJ databases">
        <title>Isolation and identification of Cellulomonas shaoxiangyii sp. Nov. isolated from feces of the Tibetan antelopes (Pantholops hodgsonii) in the Qinghai-Tibet plateau of China.</title>
        <authorList>
            <person name="Tian Z."/>
        </authorList>
    </citation>
    <scope>NUCLEOTIDE SEQUENCE [LARGE SCALE GENOMIC DNA]</scope>
    <source>
        <strain evidence="1 2">Z28</strain>
    </source>
</reference>
<protein>
    <submittedName>
        <fullName evidence="1">Uncharacterized protein</fullName>
    </submittedName>
</protein>
<dbReference type="KEGG" id="celz:E5225_15110"/>
<dbReference type="EMBL" id="CP039291">
    <property type="protein sequence ID" value="QCB94689.1"/>
    <property type="molecule type" value="Genomic_DNA"/>
</dbReference>
<proteinExistence type="predicted"/>
<name>A0A4P7SK74_9CELL</name>
<keyword evidence="2" id="KW-1185">Reference proteome</keyword>
<dbReference type="Proteomes" id="UP000296469">
    <property type="component" value="Chromosome"/>
</dbReference>
<evidence type="ECO:0000313" key="2">
    <source>
        <dbReference type="Proteomes" id="UP000296469"/>
    </source>
</evidence>
<evidence type="ECO:0000313" key="1">
    <source>
        <dbReference type="EMBL" id="QCB94689.1"/>
    </source>
</evidence>
<accession>A0A4P7SK74</accession>
<sequence>MPRERGQRFDMTDWLARYLLGPASVAHPHRRGRRANEAEVQRESALRAEFVRVRDASGRVYLVDRATAEATGATPVEDEPTG</sequence>
<organism evidence="1 2">
    <name type="scientific">Cellulomonas shaoxiangyii</name>
    <dbReference type="NCBI Taxonomy" id="2566013"/>
    <lineage>
        <taxon>Bacteria</taxon>
        <taxon>Bacillati</taxon>
        <taxon>Actinomycetota</taxon>
        <taxon>Actinomycetes</taxon>
        <taxon>Micrococcales</taxon>
        <taxon>Cellulomonadaceae</taxon>
        <taxon>Cellulomonas</taxon>
    </lineage>
</organism>
<dbReference type="OrthoDB" id="4829007at2"/>
<gene>
    <name evidence="1" type="ORF">E5225_15110</name>
</gene>
<dbReference type="RefSeq" id="WP_135973331.1">
    <property type="nucleotide sequence ID" value="NZ_CP039291.1"/>
</dbReference>
<dbReference type="AlphaFoldDB" id="A0A4P7SK74"/>